<feature type="region of interest" description="Disordered" evidence="5">
    <location>
        <begin position="548"/>
        <end position="575"/>
    </location>
</feature>
<comment type="subcellular location">
    <subcellularLocation>
        <location evidence="1">Membrane</location>
    </subcellularLocation>
</comment>
<keyword evidence="7" id="KW-1185">Reference proteome</keyword>
<organism evidence="6 7">
    <name type="scientific">Mycena chlorophos</name>
    <name type="common">Agaric fungus</name>
    <name type="synonym">Agaricus chlorophos</name>
    <dbReference type="NCBI Taxonomy" id="658473"/>
    <lineage>
        <taxon>Eukaryota</taxon>
        <taxon>Fungi</taxon>
        <taxon>Dikarya</taxon>
        <taxon>Basidiomycota</taxon>
        <taxon>Agaricomycotina</taxon>
        <taxon>Agaricomycetes</taxon>
        <taxon>Agaricomycetidae</taxon>
        <taxon>Agaricales</taxon>
        <taxon>Marasmiineae</taxon>
        <taxon>Mycenaceae</taxon>
        <taxon>Mycena</taxon>
    </lineage>
</organism>
<gene>
    <name evidence="6" type="ORF">MCHLO_13262</name>
</gene>
<evidence type="ECO:0000256" key="3">
    <source>
        <dbReference type="ARBA" id="ARBA00022989"/>
    </source>
</evidence>
<dbReference type="Proteomes" id="UP000815677">
    <property type="component" value="Unassembled WGS sequence"/>
</dbReference>
<dbReference type="PROSITE" id="PS00154">
    <property type="entry name" value="ATPASE_E1_E2"/>
    <property type="match status" value="1"/>
</dbReference>
<keyword evidence="4" id="KW-0472">Membrane</keyword>
<dbReference type="PANTHER" id="PTHR24092:SF153">
    <property type="entry name" value="PHOSPHOLIPID-TRANSPORTING ATPASE"/>
    <property type="match status" value="1"/>
</dbReference>
<keyword evidence="3" id="KW-1133">Transmembrane helix</keyword>
<name>A0ABQ0M004_MYCCL</name>
<keyword evidence="2" id="KW-0812">Transmembrane</keyword>
<dbReference type="EMBL" id="DF849320">
    <property type="protein sequence ID" value="GAT56633.1"/>
    <property type="molecule type" value="Genomic_DNA"/>
</dbReference>
<reference evidence="6" key="1">
    <citation type="submission" date="2014-09" db="EMBL/GenBank/DDBJ databases">
        <title>Genome sequence of the luminous mushroom Mycena chlorophos for searching fungal bioluminescence genes.</title>
        <authorList>
            <person name="Tanaka Y."/>
            <person name="Kasuga D."/>
            <person name="Oba Y."/>
            <person name="Hase S."/>
            <person name="Sato K."/>
            <person name="Oba Y."/>
            <person name="Sakakibara Y."/>
        </authorList>
    </citation>
    <scope>NUCLEOTIDE SEQUENCE</scope>
</reference>
<evidence type="ECO:0000256" key="2">
    <source>
        <dbReference type="ARBA" id="ARBA00022692"/>
    </source>
</evidence>
<evidence type="ECO:0000313" key="6">
    <source>
        <dbReference type="EMBL" id="GAT56633.1"/>
    </source>
</evidence>
<evidence type="ECO:0000256" key="4">
    <source>
        <dbReference type="ARBA" id="ARBA00023136"/>
    </source>
</evidence>
<accession>A0ABQ0M004</accession>
<feature type="region of interest" description="Disordered" evidence="5">
    <location>
        <begin position="243"/>
        <end position="287"/>
    </location>
</feature>
<dbReference type="Gene3D" id="3.40.1110.10">
    <property type="entry name" value="Calcium-transporting ATPase, cytoplasmic domain N"/>
    <property type="match status" value="1"/>
</dbReference>
<evidence type="ECO:0000256" key="1">
    <source>
        <dbReference type="ARBA" id="ARBA00004370"/>
    </source>
</evidence>
<feature type="region of interest" description="Disordered" evidence="5">
    <location>
        <begin position="1"/>
        <end position="28"/>
    </location>
</feature>
<dbReference type="SUPFAM" id="SSF81660">
    <property type="entry name" value="Metal cation-transporting ATPase, ATP-binding domain N"/>
    <property type="match status" value="1"/>
</dbReference>
<dbReference type="InterPro" id="IPR023299">
    <property type="entry name" value="ATPase_P-typ_cyto_dom_N"/>
</dbReference>
<feature type="compositionally biased region" description="Low complexity" evidence="5">
    <location>
        <begin position="249"/>
        <end position="278"/>
    </location>
</feature>
<evidence type="ECO:0000313" key="7">
    <source>
        <dbReference type="Proteomes" id="UP000815677"/>
    </source>
</evidence>
<evidence type="ECO:0000256" key="5">
    <source>
        <dbReference type="SAM" id="MobiDB-lite"/>
    </source>
</evidence>
<sequence length="575" mass="62079">MCSSSTSPSFSSSISSPPSPPASSSSRSWSTRHAAASLTHLNTASAFANASFHVDCERPDTNMYRLNGVVFMGSDNTSAPFDLSMTLLAARKRSKVERQMNPQVASNLLPLAVMATACGITDSILEKREYPEGAPWLFDDDTREDNPSFNGLVTCAFALITFQNIVPISLYISSEFVRTCQALFIYFDSEIYYVKRDQPTLARSWNLSDDLGQIEYIFSDKTGTLTQNSMVFRECSIGGKQYTGPGDGPSLPSSIPSTSTDRPSTGGSSTAVVSTGTPPRVPSPSGKNDTKLRFTHAWSLNGFFTVLALCHTVLADINTENGHEEVSYKAQSPDEAALVQAAADSGYVFRGCEQRNGVLVLALQTPSGAEEWCKSSNVLEFTSARKRMSVIVKELGGGGGEDAESGTEMGGWLLLLSKGADNVIFERLKAGAADGGGEGADGGTFRRVCEQRVTDVDVGVQDFPRTRIRSMESAHDSEHAQCARRARAAPTAIKFAGDAPARRVEHPIKQRPLGGNSEEYYFKSDLDHDWEQLSAPAVEELELVGNGYGSNEFRREEGAAGLRQSKMRQSAGSPP</sequence>
<dbReference type="InterPro" id="IPR018303">
    <property type="entry name" value="ATPase_P-typ_P_site"/>
</dbReference>
<dbReference type="Pfam" id="PF13246">
    <property type="entry name" value="Cation_ATPase"/>
    <property type="match status" value="1"/>
</dbReference>
<protein>
    <submittedName>
        <fullName evidence="6">Phospholipid-translocating ATPase</fullName>
    </submittedName>
</protein>
<proteinExistence type="predicted"/>
<dbReference type="PANTHER" id="PTHR24092">
    <property type="entry name" value="PROBABLE PHOSPHOLIPID-TRANSPORTING ATPASE"/>
    <property type="match status" value="1"/>
</dbReference>